<dbReference type="Ensembl" id="ENSCRFT00000006187.1">
    <property type="protein sequence ID" value="ENSCRFP00000005961.1"/>
    <property type="gene ID" value="ENSCRFG00000004775.1"/>
</dbReference>
<feature type="region of interest" description="Disordered" evidence="2">
    <location>
        <begin position="1"/>
        <end position="44"/>
    </location>
</feature>
<keyword evidence="4" id="KW-1185">Reference proteome</keyword>
<proteinExistence type="inferred from homology"/>
<evidence type="ECO:0000313" key="4">
    <source>
        <dbReference type="Proteomes" id="UP000694396"/>
    </source>
</evidence>
<reference evidence="3" key="2">
    <citation type="submission" date="2025-09" db="UniProtKB">
        <authorList>
            <consortium name="Ensembl"/>
        </authorList>
    </citation>
    <scope>IDENTIFICATION</scope>
</reference>
<evidence type="ECO:0000313" key="3">
    <source>
        <dbReference type="Ensembl" id="ENSCRFP00000005961.1"/>
    </source>
</evidence>
<accession>A0A8C3P165</accession>
<organism evidence="3 4">
    <name type="scientific">Cyanoderma ruficeps</name>
    <name type="common">rufous-capped babbler</name>
    <dbReference type="NCBI Taxonomy" id="181631"/>
    <lineage>
        <taxon>Eukaryota</taxon>
        <taxon>Metazoa</taxon>
        <taxon>Chordata</taxon>
        <taxon>Craniata</taxon>
        <taxon>Vertebrata</taxon>
        <taxon>Euteleostomi</taxon>
        <taxon>Archelosauria</taxon>
        <taxon>Archosauria</taxon>
        <taxon>Dinosauria</taxon>
        <taxon>Saurischia</taxon>
        <taxon>Theropoda</taxon>
        <taxon>Coelurosauria</taxon>
        <taxon>Aves</taxon>
        <taxon>Neognathae</taxon>
        <taxon>Neoaves</taxon>
        <taxon>Telluraves</taxon>
        <taxon>Australaves</taxon>
        <taxon>Passeriformes</taxon>
        <taxon>Sylvioidea</taxon>
        <taxon>Timaliidae</taxon>
        <taxon>Cyanoderma</taxon>
    </lineage>
</organism>
<feature type="compositionally biased region" description="Basic and acidic residues" evidence="2">
    <location>
        <begin position="1"/>
        <end position="10"/>
    </location>
</feature>
<name>A0A8C3P165_9PASS</name>
<dbReference type="GO" id="GO:0022625">
    <property type="term" value="C:cytosolic large ribosomal subunit"/>
    <property type="evidence" value="ECO:0007669"/>
    <property type="project" value="TreeGrafter"/>
</dbReference>
<evidence type="ECO:0000256" key="1">
    <source>
        <dbReference type="ARBA" id="ARBA00007320"/>
    </source>
</evidence>
<comment type="similarity">
    <text evidence="1">Belongs to the universal ribosomal protein uL15 family.</text>
</comment>
<sequence>MVFRLRDTQRLRGHISHMHTPRKPPRGHSNAGGMQHHRMNSDKHHSDYLQKVGMRHTVTQKETKNSVLLSVWKL</sequence>
<dbReference type="GO" id="GO:0003735">
    <property type="term" value="F:structural constituent of ribosome"/>
    <property type="evidence" value="ECO:0007669"/>
    <property type="project" value="TreeGrafter"/>
</dbReference>
<dbReference type="PANTHER" id="PTHR11721">
    <property type="entry name" value="60S RIBOSOMAL PROTEIN L27A"/>
    <property type="match status" value="1"/>
</dbReference>
<dbReference type="Proteomes" id="UP000694396">
    <property type="component" value="Unplaced"/>
</dbReference>
<feature type="compositionally biased region" description="Basic residues" evidence="2">
    <location>
        <begin position="11"/>
        <end position="26"/>
    </location>
</feature>
<reference evidence="3" key="1">
    <citation type="submission" date="2025-08" db="UniProtKB">
        <authorList>
            <consortium name="Ensembl"/>
        </authorList>
    </citation>
    <scope>IDENTIFICATION</scope>
</reference>
<evidence type="ECO:0000256" key="2">
    <source>
        <dbReference type="SAM" id="MobiDB-lite"/>
    </source>
</evidence>
<dbReference type="AlphaFoldDB" id="A0A8C3P165"/>
<dbReference type="PANTHER" id="PTHR11721:SF3">
    <property type="entry name" value="LARGE RIBOSOMAL SUBUNIT PROTEIN UL15"/>
    <property type="match status" value="1"/>
</dbReference>
<protein>
    <submittedName>
        <fullName evidence="3">Uncharacterized protein</fullName>
    </submittedName>
</protein>